<dbReference type="Proteomes" id="UP000322530">
    <property type="component" value="Unassembled WGS sequence"/>
</dbReference>
<dbReference type="InterPro" id="IPR001128">
    <property type="entry name" value="Cyt_P450"/>
</dbReference>
<keyword evidence="2" id="KW-0560">Oxidoreductase</keyword>
<proteinExistence type="inferred from homology"/>
<evidence type="ECO:0008006" key="5">
    <source>
        <dbReference type="Google" id="ProtNLM"/>
    </source>
</evidence>
<dbReference type="GO" id="GO:0020037">
    <property type="term" value="F:heme binding"/>
    <property type="evidence" value="ECO:0007669"/>
    <property type="project" value="InterPro"/>
</dbReference>
<evidence type="ECO:0000256" key="2">
    <source>
        <dbReference type="RuleBase" id="RU000461"/>
    </source>
</evidence>
<protein>
    <recommendedName>
        <fullName evidence="5">Cytochrome P450</fullName>
    </recommendedName>
</protein>
<keyword evidence="2" id="KW-0503">Monooxygenase</keyword>
<keyword evidence="2" id="KW-0408">Iron</keyword>
<keyword evidence="2" id="KW-0349">Heme</keyword>
<keyword evidence="2" id="KW-0479">Metal-binding</keyword>
<gene>
    <name evidence="3" type="ORF">KDI_30790</name>
</gene>
<dbReference type="Gene3D" id="1.10.630.10">
    <property type="entry name" value="Cytochrome P450"/>
    <property type="match status" value="1"/>
</dbReference>
<sequence>MSIEPQTPPMAREAARAAGCPIDHQAQAWSHQKTAQHVEPTGISIECDAQGVWHIYGFNETRAVLRSGETRQAGFGSDTLSATASKMTPPILFLDGKEHQIQRKQTARFFTPKAVDGNYRRLMEDVADKLIAELRRSKQADLSKLSRFMAVRVASQVVGLTNSTLPGMDKRLDAFFAGDLSQLTKKLSLRALLHTLSNQFALSSFFMLDVKPAIKARKWKEQDDVISHLVAQGSSDAEILTECVTYAAAGMVTTREFICVATWHLLEHEGLRQRYLIASEKERYAILGELLRLEPVVGNLFRRANSELHISSGEQDYTIPKDALINLHLHGANSDESVTGEKPLLACPGREIQANQTTEALMSFGDGAHRCPGSYIAIQETDLFLQRLLAIDGLYIKQAPTVTWNELVTGYEIRNFQLAIK</sequence>
<keyword evidence="4" id="KW-1185">Reference proteome</keyword>
<dbReference type="AlphaFoldDB" id="A0A5A5TE54"/>
<name>A0A5A5TE54_9CHLR</name>
<evidence type="ECO:0000256" key="1">
    <source>
        <dbReference type="ARBA" id="ARBA00010617"/>
    </source>
</evidence>
<dbReference type="SUPFAM" id="SSF48264">
    <property type="entry name" value="Cytochrome P450"/>
    <property type="match status" value="1"/>
</dbReference>
<evidence type="ECO:0000313" key="4">
    <source>
        <dbReference type="Proteomes" id="UP000322530"/>
    </source>
</evidence>
<dbReference type="InterPro" id="IPR036396">
    <property type="entry name" value="Cyt_P450_sf"/>
</dbReference>
<dbReference type="GO" id="GO:0005506">
    <property type="term" value="F:iron ion binding"/>
    <property type="evidence" value="ECO:0007669"/>
    <property type="project" value="InterPro"/>
</dbReference>
<dbReference type="PANTHER" id="PTHR46696:SF1">
    <property type="entry name" value="CYTOCHROME P450 YJIB-RELATED"/>
    <property type="match status" value="1"/>
</dbReference>
<dbReference type="Pfam" id="PF00067">
    <property type="entry name" value="p450"/>
    <property type="match status" value="1"/>
</dbReference>
<dbReference type="RefSeq" id="WP_235932596.1">
    <property type="nucleotide sequence ID" value="NZ_BIXY01000045.1"/>
</dbReference>
<dbReference type="CDD" id="cd00302">
    <property type="entry name" value="cytochrome_P450"/>
    <property type="match status" value="1"/>
</dbReference>
<dbReference type="GO" id="GO:0016705">
    <property type="term" value="F:oxidoreductase activity, acting on paired donors, with incorporation or reduction of molecular oxygen"/>
    <property type="evidence" value="ECO:0007669"/>
    <property type="project" value="InterPro"/>
</dbReference>
<comment type="similarity">
    <text evidence="1 2">Belongs to the cytochrome P450 family.</text>
</comment>
<evidence type="ECO:0000313" key="3">
    <source>
        <dbReference type="EMBL" id="GCF09515.1"/>
    </source>
</evidence>
<reference evidence="3 4" key="1">
    <citation type="submission" date="2019-01" db="EMBL/GenBank/DDBJ databases">
        <title>Draft genome sequence of Dictyobacter sp. Uno17.</title>
        <authorList>
            <person name="Wang C.M."/>
            <person name="Zheng Y."/>
            <person name="Sakai Y."/>
            <person name="Abe K."/>
            <person name="Yokota A."/>
            <person name="Yabe S."/>
        </authorList>
    </citation>
    <scope>NUCLEOTIDE SEQUENCE [LARGE SCALE GENOMIC DNA]</scope>
    <source>
        <strain evidence="3 4">Uno17</strain>
    </source>
</reference>
<dbReference type="GO" id="GO:0004497">
    <property type="term" value="F:monooxygenase activity"/>
    <property type="evidence" value="ECO:0007669"/>
    <property type="project" value="UniProtKB-KW"/>
</dbReference>
<dbReference type="EMBL" id="BIXY01000045">
    <property type="protein sequence ID" value="GCF09515.1"/>
    <property type="molecule type" value="Genomic_DNA"/>
</dbReference>
<dbReference type="PANTHER" id="PTHR46696">
    <property type="entry name" value="P450, PUTATIVE (EUROFUNG)-RELATED"/>
    <property type="match status" value="1"/>
</dbReference>
<dbReference type="PROSITE" id="PS00086">
    <property type="entry name" value="CYTOCHROME_P450"/>
    <property type="match status" value="1"/>
</dbReference>
<accession>A0A5A5TE54</accession>
<comment type="caution">
    <text evidence="3">The sequence shown here is derived from an EMBL/GenBank/DDBJ whole genome shotgun (WGS) entry which is preliminary data.</text>
</comment>
<organism evidence="3 4">
    <name type="scientific">Dictyobacter arantiisoli</name>
    <dbReference type="NCBI Taxonomy" id="2014874"/>
    <lineage>
        <taxon>Bacteria</taxon>
        <taxon>Bacillati</taxon>
        <taxon>Chloroflexota</taxon>
        <taxon>Ktedonobacteria</taxon>
        <taxon>Ktedonobacterales</taxon>
        <taxon>Dictyobacteraceae</taxon>
        <taxon>Dictyobacter</taxon>
    </lineage>
</organism>
<dbReference type="InterPro" id="IPR017972">
    <property type="entry name" value="Cyt_P450_CS"/>
</dbReference>